<dbReference type="EMBL" id="QXHD01000003">
    <property type="protein sequence ID" value="NEZ54327.1"/>
    <property type="molecule type" value="Genomic_DNA"/>
</dbReference>
<dbReference type="InterPro" id="IPR008629">
    <property type="entry name" value="GUN4-like"/>
</dbReference>
<protein>
    <submittedName>
        <fullName evidence="2">NACHT domain-containing protein</fullName>
    </submittedName>
</protein>
<name>A0A6M0RDF8_9CYAN</name>
<dbReference type="GO" id="GO:0030288">
    <property type="term" value="C:outer membrane-bounded periplasmic space"/>
    <property type="evidence" value="ECO:0007669"/>
    <property type="project" value="TreeGrafter"/>
</dbReference>
<dbReference type="PANTHER" id="PTHR34800">
    <property type="entry name" value="TETRAPYRROLE-BINDING PROTEIN, CHLOROPLASTIC"/>
    <property type="match status" value="1"/>
</dbReference>
<evidence type="ECO:0000313" key="2">
    <source>
        <dbReference type="EMBL" id="NEZ54327.1"/>
    </source>
</evidence>
<dbReference type="SUPFAM" id="SSF52540">
    <property type="entry name" value="P-loop containing nucleoside triphosphate hydrolases"/>
    <property type="match status" value="1"/>
</dbReference>
<dbReference type="Proteomes" id="UP000481033">
    <property type="component" value="Unassembled WGS sequence"/>
</dbReference>
<proteinExistence type="predicted"/>
<dbReference type="Pfam" id="PF05729">
    <property type="entry name" value="NACHT"/>
    <property type="match status" value="1"/>
</dbReference>
<dbReference type="Gene3D" id="1.25.40.620">
    <property type="match status" value="1"/>
</dbReference>
<organism evidence="2 3">
    <name type="scientific">Adonisia turfae CCMR0081</name>
    <dbReference type="NCBI Taxonomy" id="2292702"/>
    <lineage>
        <taxon>Bacteria</taxon>
        <taxon>Bacillati</taxon>
        <taxon>Cyanobacteriota</taxon>
        <taxon>Adonisia</taxon>
        <taxon>Adonisia turfae</taxon>
    </lineage>
</organism>
<accession>A0A6M0RDF8</accession>
<evidence type="ECO:0000313" key="3">
    <source>
        <dbReference type="Proteomes" id="UP000481033"/>
    </source>
</evidence>
<dbReference type="CDD" id="cd16383">
    <property type="entry name" value="GUN4"/>
    <property type="match status" value="1"/>
</dbReference>
<dbReference type="GO" id="GO:0046906">
    <property type="term" value="F:tetrapyrrole binding"/>
    <property type="evidence" value="ECO:0007669"/>
    <property type="project" value="TreeGrafter"/>
</dbReference>
<dbReference type="Pfam" id="PF05419">
    <property type="entry name" value="GUN4"/>
    <property type="match status" value="1"/>
</dbReference>
<keyword evidence="3" id="KW-1185">Reference proteome</keyword>
<evidence type="ECO:0000259" key="1">
    <source>
        <dbReference type="PROSITE" id="PS50837"/>
    </source>
</evidence>
<dbReference type="PANTHER" id="PTHR34800:SF1">
    <property type="entry name" value="TETRAPYRROLE-BINDING PROTEIN, CHLOROPLASTIC"/>
    <property type="match status" value="1"/>
</dbReference>
<sequence>MAADQPPGPERRWIEQGLNQFIRWAPLGGSGSAFLHFLLQQDWGMSIAMFPVTAVTGIWAAYTESFLGRLREIFSERGSQDAEALVNKLDRMDQALQWQLSGFDGKYLERVSAACLYSETEGYRQPDDIKIPLLAEVFVPLKFSGSGFSKNTAGDVVPFQMGTQSEEIQALMGKQGEQDPLTIWDILSEAKHNPRYRSIAIQAWGGFGKTTLMKHLAFTYAHNPGKVRRSKAPRLIPALLFLRKWKQVLTQENPPTLPELLENHYIANLPRADQLTIPTNWAKNALGNGKLLVMFDGFDEVAEADRPAISEWISEQIRNYSKSVFILTSRPGGYKQFTAEKPKTNLLVNPFNEDQREDFVRKWYGCQERYGRSQSKENALAVIDIANKKAEDLLQQIEGRDELQAMATNPLLLNMIATFHRFYPGSELPRKRAELYQEICRLQLGDRPRARQIDMVLSPEQAQQVLQSLALEMTRREVEIIAYDQLLALVTDYVADLDGTVPVEELIKKVIRVSELLVEREPREYQFAHKSLQEYLTAAEIKRQTLEHLLIETNEAWRGTVLLYAAQVTPTTRLIEGLCDVGGEEALTLAYDCWYENPKRVPEATYQRVMELSYGVLEGYMAEREWRKADTYTYQVMVQVCKQEAYLSFDNLRNFPCEDLNRIDDLWLKYSDNQLGFSVQKEIWVDVGGKLDFGKDWQSAGKAFQKFGATVGWRVEGEWVYRKGIDFDSPEKKPGSLPGVFRSVVFVVDLFSRIQACKV</sequence>
<comment type="caution">
    <text evidence="2">The sequence shown here is derived from an EMBL/GenBank/DDBJ whole genome shotgun (WGS) entry which is preliminary data.</text>
</comment>
<dbReference type="InterPro" id="IPR007111">
    <property type="entry name" value="NACHT_NTPase"/>
</dbReference>
<dbReference type="AlphaFoldDB" id="A0A6M0RDF8"/>
<dbReference type="RefSeq" id="WP_163695877.1">
    <property type="nucleotide sequence ID" value="NZ_QXHD01000003.1"/>
</dbReference>
<dbReference type="InterPro" id="IPR037215">
    <property type="entry name" value="GUN4-like_sf"/>
</dbReference>
<feature type="domain" description="NACHT" evidence="1">
    <location>
        <begin position="197"/>
        <end position="333"/>
    </location>
</feature>
<dbReference type="Gene3D" id="1.10.10.1770">
    <property type="entry name" value="Gun4-like"/>
    <property type="match status" value="1"/>
</dbReference>
<dbReference type="PROSITE" id="PS50837">
    <property type="entry name" value="NACHT"/>
    <property type="match status" value="1"/>
</dbReference>
<dbReference type="Gene3D" id="3.40.50.300">
    <property type="entry name" value="P-loop containing nucleotide triphosphate hydrolases"/>
    <property type="match status" value="1"/>
</dbReference>
<dbReference type="InterPro" id="IPR027417">
    <property type="entry name" value="P-loop_NTPase"/>
</dbReference>
<reference evidence="2 3" key="1">
    <citation type="journal article" date="2020" name="Microb. Ecol.">
        <title>Ecogenomics of the Marine Benthic Filamentous Cyanobacterium Adonisia.</title>
        <authorList>
            <person name="Walter J.M."/>
            <person name="Coutinho F.H."/>
            <person name="Leomil L."/>
            <person name="Hargreaves P.I."/>
            <person name="Campeao M.E."/>
            <person name="Vieira V.V."/>
            <person name="Silva B.S."/>
            <person name="Fistarol G.O."/>
            <person name="Salomon P.S."/>
            <person name="Sawabe T."/>
            <person name="Mino S."/>
            <person name="Hosokawa M."/>
            <person name="Miyashita H."/>
            <person name="Maruyama F."/>
            <person name="van Verk M.C."/>
            <person name="Dutilh B.E."/>
            <person name="Thompson C.C."/>
            <person name="Thompson F.L."/>
        </authorList>
    </citation>
    <scope>NUCLEOTIDE SEQUENCE [LARGE SCALE GENOMIC DNA]</scope>
    <source>
        <strain evidence="2 3">CCMR0081</strain>
    </source>
</reference>
<gene>
    <name evidence="2" type="ORF">DXZ20_01155</name>
</gene>
<dbReference type="SUPFAM" id="SSF140869">
    <property type="entry name" value="GUN4-like"/>
    <property type="match status" value="1"/>
</dbReference>